<sequence length="269" mass="30624">MAPAVPYGGPSLQYRLVALAGGGGWMTLLMMASQSMWPQWRLSRSRTVLPPMRKANVLRNKINRRTKKLYLQLLEGDVHRKPEPPGDVRSSSSRRNHCLPWRRLRHHRRFFDGSRNGGWSTDRRRRRRSTQQGRRARQQRGEAVAEVAALGDDDGGDGGGDAARRTGDVRSPSPDHMGARSGRWWPETAVGRDGGRRRWKWRREATTLVEAEMGALADGDDAMGRLRRWETTGRQRRRRRNGEAEALGDDEATAAAMRWTRRREGKAEA</sequence>
<feature type="region of interest" description="Disordered" evidence="1">
    <location>
        <begin position="76"/>
        <end position="95"/>
    </location>
</feature>
<dbReference type="EMBL" id="CM000141">
    <property type="protein sequence ID" value="EAZ30209.1"/>
    <property type="molecule type" value="Genomic_DNA"/>
</dbReference>
<proteinExistence type="predicted"/>
<protein>
    <submittedName>
        <fullName evidence="2">Uncharacterized protein</fullName>
    </submittedName>
</protein>
<accession>A3ASC0</accession>
<feature type="compositionally biased region" description="Basic residues" evidence="1">
    <location>
        <begin position="123"/>
        <end position="138"/>
    </location>
</feature>
<evidence type="ECO:0000313" key="2">
    <source>
        <dbReference type="EMBL" id="EAZ30209.1"/>
    </source>
</evidence>
<evidence type="ECO:0000256" key="1">
    <source>
        <dbReference type="SAM" id="MobiDB-lite"/>
    </source>
</evidence>
<reference evidence="2" key="2">
    <citation type="submission" date="2008-12" db="EMBL/GenBank/DDBJ databases">
        <title>Improved gene annotation of the rice (Oryza sativa) genomes.</title>
        <authorList>
            <person name="Wang J."/>
            <person name="Li R."/>
            <person name="Fan W."/>
            <person name="Huang Q."/>
            <person name="Zhang J."/>
            <person name="Zhou Y."/>
            <person name="Hu Y."/>
            <person name="Zi S."/>
            <person name="Li J."/>
            <person name="Ni P."/>
            <person name="Zheng H."/>
            <person name="Zhang Y."/>
            <person name="Zhao M."/>
            <person name="Hao Q."/>
            <person name="McDermott J."/>
            <person name="Samudrala R."/>
            <person name="Kristiansen K."/>
            <person name="Wong G.K.-S."/>
        </authorList>
    </citation>
    <scope>NUCLEOTIDE SEQUENCE</scope>
</reference>
<feature type="compositionally biased region" description="Basic residues" evidence="1">
    <location>
        <begin position="259"/>
        <end position="269"/>
    </location>
</feature>
<gene>
    <name evidence="2" type="ORF">OsJ_14266</name>
</gene>
<dbReference type="AlphaFoldDB" id="A3ASC0"/>
<name>A3ASC0_ORYSJ</name>
<reference evidence="2" key="1">
    <citation type="journal article" date="2005" name="PLoS Biol.">
        <title>The genomes of Oryza sativa: a history of duplications.</title>
        <authorList>
            <person name="Yu J."/>
            <person name="Wang J."/>
            <person name="Lin W."/>
            <person name="Li S."/>
            <person name="Li H."/>
            <person name="Zhou J."/>
            <person name="Ni P."/>
            <person name="Dong W."/>
            <person name="Hu S."/>
            <person name="Zeng C."/>
            <person name="Zhang J."/>
            <person name="Zhang Y."/>
            <person name="Li R."/>
            <person name="Xu Z."/>
            <person name="Li S."/>
            <person name="Li X."/>
            <person name="Zheng H."/>
            <person name="Cong L."/>
            <person name="Lin L."/>
            <person name="Yin J."/>
            <person name="Geng J."/>
            <person name="Li G."/>
            <person name="Shi J."/>
            <person name="Liu J."/>
            <person name="Lv H."/>
            <person name="Li J."/>
            <person name="Wang J."/>
            <person name="Deng Y."/>
            <person name="Ran L."/>
            <person name="Shi X."/>
            <person name="Wang X."/>
            <person name="Wu Q."/>
            <person name="Li C."/>
            <person name="Ren X."/>
            <person name="Wang J."/>
            <person name="Wang X."/>
            <person name="Li D."/>
            <person name="Liu D."/>
            <person name="Zhang X."/>
            <person name="Ji Z."/>
            <person name="Zhao W."/>
            <person name="Sun Y."/>
            <person name="Zhang Z."/>
            <person name="Bao J."/>
            <person name="Han Y."/>
            <person name="Dong L."/>
            <person name="Ji J."/>
            <person name="Chen P."/>
            <person name="Wu S."/>
            <person name="Liu J."/>
            <person name="Xiao Y."/>
            <person name="Bu D."/>
            <person name="Tan J."/>
            <person name="Yang L."/>
            <person name="Ye C."/>
            <person name="Zhang J."/>
            <person name="Xu J."/>
            <person name="Zhou Y."/>
            <person name="Yu Y."/>
            <person name="Zhang B."/>
            <person name="Zhuang S."/>
            <person name="Wei H."/>
            <person name="Liu B."/>
            <person name="Lei M."/>
            <person name="Yu H."/>
            <person name="Li Y."/>
            <person name="Xu H."/>
            <person name="Wei S."/>
            <person name="He X."/>
            <person name="Fang L."/>
            <person name="Zhang Z."/>
            <person name="Zhang Y."/>
            <person name="Huang X."/>
            <person name="Su Z."/>
            <person name="Tong W."/>
            <person name="Li J."/>
            <person name="Tong Z."/>
            <person name="Li S."/>
            <person name="Ye J."/>
            <person name="Wang L."/>
            <person name="Fang L."/>
            <person name="Lei T."/>
            <person name="Chen C."/>
            <person name="Chen H."/>
            <person name="Xu Z."/>
            <person name="Li H."/>
            <person name="Huang H."/>
            <person name="Zhang F."/>
            <person name="Xu H."/>
            <person name="Li N."/>
            <person name="Zhao C."/>
            <person name="Li S."/>
            <person name="Dong L."/>
            <person name="Huang Y."/>
            <person name="Li L."/>
            <person name="Xi Y."/>
            <person name="Qi Q."/>
            <person name="Li W."/>
            <person name="Zhang B."/>
            <person name="Hu W."/>
            <person name="Zhang Y."/>
            <person name="Tian X."/>
            <person name="Jiao Y."/>
            <person name="Liang X."/>
            <person name="Jin J."/>
            <person name="Gao L."/>
            <person name="Zheng W."/>
            <person name="Hao B."/>
            <person name="Liu S."/>
            <person name="Wang W."/>
            <person name="Yuan L."/>
            <person name="Cao M."/>
            <person name="McDermott J."/>
            <person name="Samudrala R."/>
            <person name="Wang J."/>
            <person name="Wong G.K."/>
            <person name="Yang H."/>
        </authorList>
    </citation>
    <scope>NUCLEOTIDE SEQUENCE [LARGE SCALE GENOMIC DNA]</scope>
</reference>
<feature type="region of interest" description="Disordered" evidence="1">
    <location>
        <begin position="112"/>
        <end position="188"/>
    </location>
</feature>
<feature type="compositionally biased region" description="Low complexity" evidence="1">
    <location>
        <begin position="141"/>
        <end position="150"/>
    </location>
</feature>
<feature type="region of interest" description="Disordered" evidence="1">
    <location>
        <begin position="228"/>
        <end position="269"/>
    </location>
</feature>
<dbReference type="Proteomes" id="UP000007752">
    <property type="component" value="Chromosome 4"/>
</dbReference>
<organism evidence="2">
    <name type="scientific">Oryza sativa subsp. japonica</name>
    <name type="common">Rice</name>
    <dbReference type="NCBI Taxonomy" id="39947"/>
    <lineage>
        <taxon>Eukaryota</taxon>
        <taxon>Viridiplantae</taxon>
        <taxon>Streptophyta</taxon>
        <taxon>Embryophyta</taxon>
        <taxon>Tracheophyta</taxon>
        <taxon>Spermatophyta</taxon>
        <taxon>Magnoliopsida</taxon>
        <taxon>Liliopsida</taxon>
        <taxon>Poales</taxon>
        <taxon>Poaceae</taxon>
        <taxon>BOP clade</taxon>
        <taxon>Oryzoideae</taxon>
        <taxon>Oryzeae</taxon>
        <taxon>Oryzinae</taxon>
        <taxon>Oryza</taxon>
        <taxon>Oryza sativa</taxon>
    </lineage>
</organism>
<feature type="compositionally biased region" description="Basic and acidic residues" evidence="1">
    <location>
        <begin position="76"/>
        <end position="86"/>
    </location>
</feature>